<dbReference type="Proteomes" id="UP000058613">
    <property type="component" value="Chromosome"/>
</dbReference>
<evidence type="ECO:0000313" key="2">
    <source>
        <dbReference type="Proteomes" id="UP000058613"/>
    </source>
</evidence>
<gene>
    <name evidence="1" type="ORF">Pyrde_1768</name>
</gene>
<protein>
    <submittedName>
        <fullName evidence="1">Uncharacterized protein</fullName>
    </submittedName>
</protein>
<sequence>MPRGRRAYPLLRSVSETLALRAMARVEDFAKAWNPQPKGPGVIDKIRNTINPPPPLRHKLAMALYKLRVQNNRLEYIIAKMKERDQALFEKVVQAQIEKDTTRAAMYAAEVAELRKMIKSLLTAKYAIERVALRLETVMTMGDVLVGLAPVVGVIKDLRRYLTGLVPEIGLEMAEIGEMLESVVTEAGEFTSFMSVPTVYNEEARKIMEEAAAVAEQRMKAEFPELPSAFPSPTGSQQENK</sequence>
<proteinExistence type="predicted"/>
<dbReference type="KEGG" id="pdl:Pyrde_1768"/>
<dbReference type="EMBL" id="CP013011">
    <property type="protein sequence ID" value="ALL01811.1"/>
    <property type="molecule type" value="Genomic_DNA"/>
</dbReference>
<evidence type="ECO:0000313" key="1">
    <source>
        <dbReference type="EMBL" id="ALL01811.1"/>
    </source>
</evidence>
<accession>A0A0P0N4X4</accession>
<dbReference type="AlphaFoldDB" id="A0A0P0N4X4"/>
<dbReference type="Gene3D" id="6.10.140.1230">
    <property type="match status" value="1"/>
</dbReference>
<name>A0A0P0N4X4_9CREN</name>
<dbReference type="STRING" id="1273541.Pyrde_1768"/>
<reference evidence="1 2" key="1">
    <citation type="submission" date="2015-10" db="EMBL/GenBank/DDBJ databases">
        <title>Complete genome sequence of hyperthermophilic archaeon Pyrodictium delaneyi Su06.</title>
        <authorList>
            <person name="Jung J.-H."/>
            <person name="Lin J."/>
            <person name="Holden J.F."/>
            <person name="Park C.-S."/>
        </authorList>
    </citation>
    <scope>NUCLEOTIDE SEQUENCE [LARGE SCALE GENOMIC DNA]</scope>
    <source>
        <strain evidence="1 2">Su06</strain>
    </source>
</reference>
<organism evidence="1 2">
    <name type="scientific">Pyrodictium delaneyi</name>
    <dbReference type="NCBI Taxonomy" id="1273541"/>
    <lineage>
        <taxon>Archaea</taxon>
        <taxon>Thermoproteota</taxon>
        <taxon>Thermoprotei</taxon>
        <taxon>Desulfurococcales</taxon>
        <taxon>Pyrodictiaceae</taxon>
        <taxon>Pyrodictium</taxon>
    </lineage>
</organism>